<organism evidence="1 2">
    <name type="scientific">Glarea lozoyensis (strain ATCC 20868 / MF5171)</name>
    <dbReference type="NCBI Taxonomy" id="1116229"/>
    <lineage>
        <taxon>Eukaryota</taxon>
        <taxon>Fungi</taxon>
        <taxon>Dikarya</taxon>
        <taxon>Ascomycota</taxon>
        <taxon>Pezizomycotina</taxon>
        <taxon>Leotiomycetes</taxon>
        <taxon>Helotiales</taxon>
        <taxon>Helotiaceae</taxon>
        <taxon>Glarea</taxon>
    </lineage>
</organism>
<keyword evidence="2" id="KW-1185">Reference proteome</keyword>
<reference evidence="1 2" key="1">
    <citation type="journal article" date="2013" name="BMC Genomics">
        <title>Genomics-driven discovery of the pneumocandin biosynthetic gene cluster in the fungus Glarea lozoyensis.</title>
        <authorList>
            <person name="Chen L."/>
            <person name="Yue Q."/>
            <person name="Zhang X."/>
            <person name="Xiang M."/>
            <person name="Wang C."/>
            <person name="Li S."/>
            <person name="Che Y."/>
            <person name="Ortiz-Lopez F.J."/>
            <person name="Bills G.F."/>
            <person name="Liu X."/>
            <person name="An Z."/>
        </authorList>
    </citation>
    <scope>NUCLEOTIDE SEQUENCE [LARGE SCALE GENOMIC DNA]</scope>
    <source>
        <strain evidence="2">ATCC 20868 / MF5171</strain>
    </source>
</reference>
<dbReference type="AlphaFoldDB" id="S3D426"/>
<proteinExistence type="predicted"/>
<dbReference type="EMBL" id="KE145359">
    <property type="protein sequence ID" value="EPE32570.1"/>
    <property type="molecule type" value="Genomic_DNA"/>
</dbReference>
<sequence>MAMRLSQGPDQGRLVTGQVERVNMNVLIVFRSVEAIGWGQMASKVAKQPPWDEKVCAGLRCGEG</sequence>
<dbReference type="GeneID" id="19466756"/>
<gene>
    <name evidence="1" type="ORF">GLAREA_07704</name>
</gene>
<name>S3D426_GLAL2</name>
<dbReference type="HOGENOM" id="CLU_2867826_0_0_1"/>
<evidence type="ECO:0000313" key="2">
    <source>
        <dbReference type="Proteomes" id="UP000016922"/>
    </source>
</evidence>
<accession>S3D426</accession>
<dbReference type="Proteomes" id="UP000016922">
    <property type="component" value="Unassembled WGS sequence"/>
</dbReference>
<dbReference type="KEGG" id="glz:GLAREA_07704"/>
<dbReference type="RefSeq" id="XP_008080582.1">
    <property type="nucleotide sequence ID" value="XM_008082391.1"/>
</dbReference>
<evidence type="ECO:0000313" key="1">
    <source>
        <dbReference type="EMBL" id="EPE32570.1"/>
    </source>
</evidence>
<protein>
    <submittedName>
        <fullName evidence="1">Uncharacterized protein</fullName>
    </submittedName>
</protein>